<dbReference type="PIRSF" id="PIRSF007580">
    <property type="entry name" value="UCP07580"/>
    <property type="match status" value="1"/>
</dbReference>
<gene>
    <name evidence="1" type="ORF">F0U60_02505</name>
</gene>
<reference evidence="1 2" key="1">
    <citation type="submission" date="2019-08" db="EMBL/GenBank/DDBJ databases">
        <title>Archangium and Cystobacter genomes.</title>
        <authorList>
            <person name="Chen I.-C.K."/>
            <person name="Wielgoss S."/>
        </authorList>
    </citation>
    <scope>NUCLEOTIDE SEQUENCE [LARGE SCALE GENOMIC DNA]</scope>
    <source>
        <strain evidence="1 2">Cbm 6</strain>
    </source>
</reference>
<proteinExistence type="predicted"/>
<protein>
    <submittedName>
        <fullName evidence="1">Metal-dependent hydrolase</fullName>
    </submittedName>
</protein>
<sequence length="277" mass="32457">MTTLAPRREPPEVRDFRFDLSDVPKYWHGGRRAVSLFLDNLSVFFPAGERFFMASVKAYRNQVKDEQLKREMEAFCAQEGHHSREHVRYNKMLADHGYPVVAMEQRVERLLRHVTQHTSRQWQLAVTCALEHFTALLASLVLKDPRIMEGAHPTMAELWRWHAAEENEHKAVAFDVYLAIGGSWLTRCLVMMLTTVTFWGRVFGHQVRLMHSEKILFSVREWFDLARFLFFEPGRLPALLGPYLSYYRPGFHPWEHDTYALLEQWKAGLGARPARSE</sequence>
<dbReference type="RefSeq" id="WP_395813531.1">
    <property type="nucleotide sequence ID" value="NZ_CP043494.1"/>
</dbReference>
<dbReference type="PANTHER" id="PTHR39456">
    <property type="entry name" value="METAL-DEPENDENT HYDROLASE"/>
    <property type="match status" value="1"/>
</dbReference>
<dbReference type="Proteomes" id="UP001611383">
    <property type="component" value="Chromosome"/>
</dbReference>
<name>A0ABY9WH24_9BACT</name>
<dbReference type="GO" id="GO:0016787">
    <property type="term" value="F:hydrolase activity"/>
    <property type="evidence" value="ECO:0007669"/>
    <property type="project" value="UniProtKB-KW"/>
</dbReference>
<organism evidence="1 2">
    <name type="scientific">Archangium minus</name>
    <dbReference type="NCBI Taxonomy" id="83450"/>
    <lineage>
        <taxon>Bacteria</taxon>
        <taxon>Pseudomonadati</taxon>
        <taxon>Myxococcota</taxon>
        <taxon>Myxococcia</taxon>
        <taxon>Myxococcales</taxon>
        <taxon>Cystobacterineae</taxon>
        <taxon>Archangiaceae</taxon>
        <taxon>Archangium</taxon>
    </lineage>
</organism>
<dbReference type="EMBL" id="CP043494">
    <property type="protein sequence ID" value="WNG43090.1"/>
    <property type="molecule type" value="Genomic_DNA"/>
</dbReference>
<keyword evidence="2" id="KW-1185">Reference proteome</keyword>
<evidence type="ECO:0000313" key="1">
    <source>
        <dbReference type="EMBL" id="WNG43090.1"/>
    </source>
</evidence>
<dbReference type="PANTHER" id="PTHR39456:SF1">
    <property type="entry name" value="METAL-DEPENDENT HYDROLASE"/>
    <property type="match status" value="1"/>
</dbReference>
<keyword evidence="1" id="KW-0378">Hydrolase</keyword>
<dbReference type="Pfam" id="PF10118">
    <property type="entry name" value="Metal_hydrol"/>
    <property type="match status" value="1"/>
</dbReference>
<evidence type="ECO:0000313" key="2">
    <source>
        <dbReference type="Proteomes" id="UP001611383"/>
    </source>
</evidence>
<dbReference type="InterPro" id="IPR016516">
    <property type="entry name" value="UCP07580"/>
</dbReference>
<accession>A0ABY9WH24</accession>